<sequence length="77" mass="9411">MTFLEWEELKKNGKQKIEIRIGFWINIPKLTKETRRGVYFERHWINKYTTTANTKIARLEEPYINHIMIGPKKMEKM</sequence>
<evidence type="ECO:0000313" key="2">
    <source>
        <dbReference type="Proteomes" id="UP001146793"/>
    </source>
</evidence>
<name>A0AAV7ZTL7_9EUKA</name>
<dbReference type="AlphaFoldDB" id="A0AAV7ZTL7"/>
<protein>
    <submittedName>
        <fullName evidence="1">Uncharacterized protein</fullName>
    </submittedName>
</protein>
<organism evidence="1 2">
    <name type="scientific">Anaeramoeba flamelloides</name>
    <dbReference type="NCBI Taxonomy" id="1746091"/>
    <lineage>
        <taxon>Eukaryota</taxon>
        <taxon>Metamonada</taxon>
        <taxon>Anaeramoebidae</taxon>
        <taxon>Anaeramoeba</taxon>
    </lineage>
</organism>
<reference evidence="1" key="1">
    <citation type="submission" date="2022-08" db="EMBL/GenBank/DDBJ databases">
        <title>Novel sulphate-reducing endosymbionts in the free-living metamonad Anaeramoeba.</title>
        <authorList>
            <person name="Jerlstrom-Hultqvist J."/>
            <person name="Cepicka I."/>
            <person name="Gallot-Lavallee L."/>
            <person name="Salas-Leiva D."/>
            <person name="Curtis B.A."/>
            <person name="Zahonova K."/>
            <person name="Pipaliya S."/>
            <person name="Dacks J."/>
            <person name="Roger A.J."/>
        </authorList>
    </citation>
    <scope>NUCLEOTIDE SEQUENCE</scope>
    <source>
        <strain evidence="1">Busselton2</strain>
    </source>
</reference>
<dbReference type="Proteomes" id="UP001146793">
    <property type="component" value="Unassembled WGS sequence"/>
</dbReference>
<dbReference type="EMBL" id="JANTQA010000023">
    <property type="protein sequence ID" value="KAJ3443733.1"/>
    <property type="molecule type" value="Genomic_DNA"/>
</dbReference>
<proteinExistence type="predicted"/>
<gene>
    <name evidence="1" type="ORF">M0812_09577</name>
</gene>
<accession>A0AAV7ZTL7</accession>
<comment type="caution">
    <text evidence="1">The sequence shown here is derived from an EMBL/GenBank/DDBJ whole genome shotgun (WGS) entry which is preliminary data.</text>
</comment>
<evidence type="ECO:0000313" key="1">
    <source>
        <dbReference type="EMBL" id="KAJ3443733.1"/>
    </source>
</evidence>